<keyword evidence="3" id="KW-1185">Reference proteome</keyword>
<dbReference type="KEGG" id="cki:Calkr_2640"/>
<keyword evidence="1" id="KW-0812">Transmembrane</keyword>
<protein>
    <submittedName>
        <fullName evidence="2">Uncharacterized protein</fullName>
    </submittedName>
</protein>
<evidence type="ECO:0000256" key="1">
    <source>
        <dbReference type="SAM" id="Phobius"/>
    </source>
</evidence>
<keyword evidence="1" id="KW-0472">Membrane</keyword>
<reference key="1">
    <citation type="submission" date="2010-11" db="EMBL/GenBank/DDBJ databases">
        <title>Complete sequence of plasmid of Caldicellulosiruptor kristjanssonii 177R1B.</title>
        <authorList>
            <consortium name="US DOE Joint Genome Institute"/>
            <person name="Lucas S."/>
            <person name="Copeland A."/>
            <person name="Lapidus A."/>
            <person name="Cheng J.-F."/>
            <person name="Bruce D."/>
            <person name="Goodwin L."/>
            <person name="Pitluck S."/>
            <person name="Davenport K."/>
            <person name="Detter J.C."/>
            <person name="Han C."/>
            <person name="Tapia R."/>
            <person name="Land M."/>
            <person name="Hauser L."/>
            <person name="Jeffries C."/>
            <person name="Kyrpides N."/>
            <person name="Ivanova N."/>
            <person name="Mikhailova N."/>
            <person name="Blumer-Schuette S.E."/>
            <person name="Kelly R.M."/>
            <person name="Woyke T."/>
        </authorList>
    </citation>
    <scope>NUCLEOTIDE SEQUENCE</scope>
    <source>
        <strain>177R1B</strain>
    </source>
</reference>
<dbReference type="EMBL" id="CP002327">
    <property type="protein sequence ID" value="ADQ42063.1"/>
    <property type="molecule type" value="Genomic_DNA"/>
</dbReference>
<sequence length="227" mass="25967">MDNRLGCFLLLIIAGIVSWISTWLMEHVSYELGITFILLCIAGFIVLVTWANDSIKKEEKEKALRRNIILEGLEKRLGLRKIFTSLNYYILFGDEYFGLLPVMDVEEYIRNTKVEDIKSQDIEEKIIRITKINDIKVYIDSQEESWKNALKGGLVLGVVGAVAGANAVKKYIESAGIKLYTNEGFFNIGFLSGSKIEFNSPDYHTLMNKIDTFYNELLKIKNKEIFS</sequence>
<dbReference type="HOGENOM" id="CLU_1217984_0_0_9"/>
<gene>
    <name evidence="2" type="ordered locus">Calkr_2640</name>
</gene>
<dbReference type="Proteomes" id="UP000009256">
    <property type="component" value="Plasmid pCALKR01"/>
</dbReference>
<feature type="transmembrane region" description="Helical" evidence="1">
    <location>
        <begin position="7"/>
        <end position="26"/>
    </location>
</feature>
<name>E4SAY4_CALA7</name>
<geneLocation type="plasmid" evidence="2 3">
    <name>pCALKR01</name>
</geneLocation>
<reference evidence="2 3" key="2">
    <citation type="journal article" date="2011" name="J. Bacteriol.">
        <title>Complete genome sequences for the anaerobic, extremely thermophilic plant biomass-degrading bacteria Caldicellulosiruptor hydrothermalis, Caldicellulosiruptor kristjanssonii, Caldicellulosiruptor kronotskyensis, Caldicellulosiruptor owensenis, and Caldicellulosiruptor lactoaceticus.</title>
        <authorList>
            <person name="Blumer-Schuette S.E."/>
            <person name="Ozdemir I."/>
            <person name="Mistry D."/>
            <person name="Lucas S."/>
            <person name="Lapidus A."/>
            <person name="Cheng J.F."/>
            <person name="Goodwin L.A."/>
            <person name="Pitluck S."/>
            <person name="Land M.L."/>
            <person name="Hauser L.J."/>
            <person name="Woyke T."/>
            <person name="Mikhailova N."/>
            <person name="Pati A."/>
            <person name="Kyrpides N.C."/>
            <person name="Ivanova N."/>
            <person name="Detter J.C."/>
            <person name="Walston-Davenport K."/>
            <person name="Han S."/>
            <person name="Adams M.W."/>
            <person name="Kelly R.M."/>
        </authorList>
    </citation>
    <scope>NUCLEOTIDE SEQUENCE [LARGE SCALE GENOMIC DNA]</scope>
    <source>
        <strain evidence="3">ATCC 700853 / DSM 12137 / I77R1B</strain>
        <plasmid evidence="2">pCALKR01</plasmid>
    </source>
</reference>
<organism evidence="2 3">
    <name type="scientific">Caldicellulosiruptor acetigenus (strain ATCC 700853 / DSM 12137 / I77R1B)</name>
    <name type="common">Caldicellulosiruptor kristjanssonii</name>
    <dbReference type="NCBI Taxonomy" id="632335"/>
    <lineage>
        <taxon>Bacteria</taxon>
        <taxon>Bacillati</taxon>
        <taxon>Bacillota</taxon>
        <taxon>Bacillota incertae sedis</taxon>
        <taxon>Caldicellulosiruptorales</taxon>
        <taxon>Caldicellulosiruptoraceae</taxon>
        <taxon>Caldicellulosiruptor</taxon>
    </lineage>
</organism>
<evidence type="ECO:0000313" key="2">
    <source>
        <dbReference type="EMBL" id="ADQ42063.1"/>
    </source>
</evidence>
<feature type="transmembrane region" description="Helical" evidence="1">
    <location>
        <begin position="32"/>
        <end position="52"/>
    </location>
</feature>
<dbReference type="AlphaFoldDB" id="E4SAY4"/>
<keyword evidence="2" id="KW-0614">Plasmid</keyword>
<keyword evidence="1" id="KW-1133">Transmembrane helix</keyword>
<proteinExistence type="predicted"/>
<accession>E4SAY4</accession>
<evidence type="ECO:0000313" key="3">
    <source>
        <dbReference type="Proteomes" id="UP000009256"/>
    </source>
</evidence>